<proteinExistence type="predicted"/>
<evidence type="ECO:0000313" key="1">
    <source>
        <dbReference type="EMBL" id="KAF6020297.1"/>
    </source>
</evidence>
<dbReference type="AlphaFoldDB" id="A0A7J7J3Q5"/>
<accession>A0A7J7J3Q5</accession>
<dbReference type="EMBL" id="VXIV02003181">
    <property type="protein sequence ID" value="KAF6020297.1"/>
    <property type="molecule type" value="Genomic_DNA"/>
</dbReference>
<protein>
    <submittedName>
        <fullName evidence="2">Uncharacterized protein</fullName>
    </submittedName>
</protein>
<sequence length="88" mass="10690">MVLNDKIRKKSVENAKTIITASKYKLKILHIHSYWRKIFFKIKLAKFEILYPFLWQKNYPSFGKLKDCIKLREPSFTTRIHRSNIYIV</sequence>
<keyword evidence="3" id="KW-1185">Reference proteome</keyword>
<name>A0A7J7J3Q5_BUGNE</name>
<reference evidence="2 3" key="1">
    <citation type="submission" date="2019-09" db="EMBL/GenBank/DDBJ databases">
        <authorList>
            <person name="Raiko M."/>
            <person name="Komissarov A."/>
            <person name="Rhodes A."/>
            <person name="Kliver S."/>
            <person name="Lim-Fong G."/>
            <person name="Kwan J."/>
            <person name="O'Brien S.J."/>
            <person name="Lopez J.V."/>
        </authorList>
    </citation>
    <scope>NUCLEOTIDE SEQUENCE [LARGE SCALE GENOMIC DNA]</scope>
    <source>
        <strain evidence="2">Kwan_BN1</strain>
    </source>
</reference>
<evidence type="ECO:0000313" key="2">
    <source>
        <dbReference type="EMBL" id="KAF6020334.1"/>
    </source>
</evidence>
<organism evidence="2 3">
    <name type="scientific">Bugula neritina</name>
    <name type="common">Brown bryozoan</name>
    <name type="synonym">Sertularia neritina</name>
    <dbReference type="NCBI Taxonomy" id="10212"/>
    <lineage>
        <taxon>Eukaryota</taxon>
        <taxon>Metazoa</taxon>
        <taxon>Spiralia</taxon>
        <taxon>Lophotrochozoa</taxon>
        <taxon>Bryozoa</taxon>
        <taxon>Gymnolaemata</taxon>
        <taxon>Cheilostomatida</taxon>
        <taxon>Flustrina</taxon>
        <taxon>Buguloidea</taxon>
        <taxon>Bugulidae</taxon>
        <taxon>Bugula</taxon>
    </lineage>
</organism>
<dbReference type="Proteomes" id="UP000593567">
    <property type="component" value="Unassembled WGS sequence"/>
</dbReference>
<evidence type="ECO:0000313" key="3">
    <source>
        <dbReference type="Proteomes" id="UP000593567"/>
    </source>
</evidence>
<dbReference type="EMBL" id="VXIV02003180">
    <property type="protein sequence ID" value="KAF6020334.1"/>
    <property type="molecule type" value="Genomic_DNA"/>
</dbReference>
<reference evidence="2 3" key="2">
    <citation type="submission" date="2020-06" db="EMBL/GenBank/DDBJ databases">
        <title>Draft genome of Bugula neritina, a colonial animal packing powerful symbionts and potential medicines.</title>
        <authorList>
            <person name="Rayko M."/>
        </authorList>
    </citation>
    <scope>NUCLEOTIDE SEQUENCE [LARGE SCALE GENOMIC DNA]</scope>
    <source>
        <strain evidence="2">Kwan_BN1</strain>
    </source>
</reference>
<comment type="caution">
    <text evidence="2">The sequence shown here is derived from an EMBL/GenBank/DDBJ whole genome shotgun (WGS) entry which is preliminary data.</text>
</comment>
<gene>
    <name evidence="2" type="ORF">EB796_021362</name>
    <name evidence="1" type="ORF">EB796_021364</name>
</gene>